<proteinExistence type="predicted"/>
<dbReference type="AlphaFoldDB" id="A0A1Z5J9B7"/>
<organism evidence="2 3">
    <name type="scientific">Fistulifera solaris</name>
    <name type="common">Oleaginous diatom</name>
    <dbReference type="NCBI Taxonomy" id="1519565"/>
    <lineage>
        <taxon>Eukaryota</taxon>
        <taxon>Sar</taxon>
        <taxon>Stramenopiles</taxon>
        <taxon>Ochrophyta</taxon>
        <taxon>Bacillariophyta</taxon>
        <taxon>Bacillariophyceae</taxon>
        <taxon>Bacillariophycidae</taxon>
        <taxon>Naviculales</taxon>
        <taxon>Naviculaceae</taxon>
        <taxon>Fistulifera</taxon>
    </lineage>
</organism>
<dbReference type="InParanoid" id="A0A1Z5J9B7"/>
<evidence type="ECO:0000256" key="1">
    <source>
        <dbReference type="SAM" id="MobiDB-lite"/>
    </source>
</evidence>
<dbReference type="EMBL" id="BDSP01000022">
    <property type="protein sequence ID" value="GAX10603.1"/>
    <property type="molecule type" value="Genomic_DNA"/>
</dbReference>
<sequence length="250" mass="28704">MNWPNQAHLNSRFIIWSERAAIFHIVLRVPVEAGDVSVLLARFYEEVEQYANGNSCEWLAVNMPIVDAITEDCKYADCCIEIQHRELWRQYDCVVRSKDKLSKYLEILEQEGFFKVGSTIENEREGIDGNEESSDNEGRNSVNKYKHDAYKVHEDKIEKIADEEADVENQIGGTALENIAQAESVDDEGQYDGKSHCNGVSCNDDYNIDYTEHNALKKQADKHREGDDKADLENQIGDERSINYQIFIRS</sequence>
<reference evidence="2 3" key="1">
    <citation type="journal article" date="2015" name="Plant Cell">
        <title>Oil accumulation by the oleaginous diatom Fistulifera solaris as revealed by the genome and transcriptome.</title>
        <authorList>
            <person name="Tanaka T."/>
            <person name="Maeda Y."/>
            <person name="Veluchamy A."/>
            <person name="Tanaka M."/>
            <person name="Abida H."/>
            <person name="Marechal E."/>
            <person name="Bowler C."/>
            <person name="Muto M."/>
            <person name="Sunaga Y."/>
            <person name="Tanaka M."/>
            <person name="Yoshino T."/>
            <person name="Taniguchi T."/>
            <person name="Fukuda Y."/>
            <person name="Nemoto M."/>
            <person name="Matsumoto M."/>
            <person name="Wong P.S."/>
            <person name="Aburatani S."/>
            <person name="Fujibuchi W."/>
        </authorList>
    </citation>
    <scope>NUCLEOTIDE SEQUENCE [LARGE SCALE GENOMIC DNA]</scope>
    <source>
        <strain evidence="2 3">JPCC DA0580</strain>
    </source>
</reference>
<evidence type="ECO:0000313" key="2">
    <source>
        <dbReference type="EMBL" id="GAX10603.1"/>
    </source>
</evidence>
<dbReference type="Proteomes" id="UP000198406">
    <property type="component" value="Unassembled WGS sequence"/>
</dbReference>
<feature type="region of interest" description="Disordered" evidence="1">
    <location>
        <begin position="124"/>
        <end position="145"/>
    </location>
</feature>
<keyword evidence="3" id="KW-1185">Reference proteome</keyword>
<name>A0A1Z5J9B7_FISSO</name>
<accession>A0A1Z5J9B7</accession>
<gene>
    <name evidence="2" type="ORF">FisN_14Lh105</name>
</gene>
<comment type="caution">
    <text evidence="2">The sequence shown here is derived from an EMBL/GenBank/DDBJ whole genome shotgun (WGS) entry which is preliminary data.</text>
</comment>
<protein>
    <submittedName>
        <fullName evidence="2">Uncharacterized protein</fullName>
    </submittedName>
</protein>
<evidence type="ECO:0000313" key="3">
    <source>
        <dbReference type="Proteomes" id="UP000198406"/>
    </source>
</evidence>